<dbReference type="EMBL" id="OFSM01000010">
    <property type="protein sequence ID" value="SOY29534.1"/>
    <property type="molecule type" value="Genomic_DNA"/>
</dbReference>
<keyword evidence="2" id="KW-1185">Reference proteome</keyword>
<evidence type="ECO:0008006" key="3">
    <source>
        <dbReference type="Google" id="ProtNLM"/>
    </source>
</evidence>
<proteinExistence type="predicted"/>
<dbReference type="RefSeq" id="WP_103239632.1">
    <property type="nucleotide sequence ID" value="NZ_JANJZD010000001.1"/>
</dbReference>
<dbReference type="AlphaFoldDB" id="A0A2K4ZGF1"/>
<protein>
    <recommendedName>
        <fullName evidence="3">Alpha glucuronidase N-terminal domain-containing protein</fullName>
    </recommendedName>
</protein>
<accession>A0A2K4ZGF1</accession>
<organism evidence="1 2">
    <name type="scientific">Acetatifactor muris</name>
    <dbReference type="NCBI Taxonomy" id="879566"/>
    <lineage>
        <taxon>Bacteria</taxon>
        <taxon>Bacillati</taxon>
        <taxon>Bacillota</taxon>
        <taxon>Clostridia</taxon>
        <taxon>Lachnospirales</taxon>
        <taxon>Lachnospiraceae</taxon>
        <taxon>Acetatifactor</taxon>
    </lineage>
</organism>
<reference evidence="1 2" key="1">
    <citation type="submission" date="2018-01" db="EMBL/GenBank/DDBJ databases">
        <authorList>
            <person name="Gaut B.S."/>
            <person name="Morton B.R."/>
            <person name="Clegg M.T."/>
            <person name="Duvall M.R."/>
        </authorList>
    </citation>
    <scope>NUCLEOTIDE SEQUENCE [LARGE SCALE GENOMIC DNA]</scope>
    <source>
        <strain evidence="1">GP69</strain>
    </source>
</reference>
<sequence length="902" mass="103169">MKTINLLTQQQNNKRIALGFQILSEALEGAGFSVRRPELPELSSYRELEGDILYAGTLENDTGTEWLRQEELLLFHAEEPGEEGFYLLSCPGHLTVVCGGDDTGILYGCLELAGRIREQGTLPRELAFGETPVYRLRGPAVGLQKTKIEPPRRTYEYPITRSRFPWFYDRELWSEFLDRLLWMRCNVLYIWSGHPFSSLVKVADYPEALEVTEEEFRENQDIFSWLTRECDRRGIWVVLKFYNIHIPYPFAIAHGLELTQNNIHPLVADYTRKSIREFVRSFPNIGLMVCLGEALRGNKNKTDWFIHTIIPAVREGMEEAGLTREPPLILRGHDCDPQDAMTKAMQQYSNLYTMWKYNGEGLTTCLPRGNWQQLHRSLSEIGTTHIINVHIVADLEPFRFLAPLYIQKCVQAGRYRLGADGLHLYPMFYWDWPYSPDRTNPRLLQADRDRIWFEAWFRYAVQPDREEAVEKAYWAARFAALYELSGEDGALLLEAMEAAGRCAPRLLGRVGITEGNRQTFSLGMTMSQLTNVSRYRPNLELWNSVAVRGEQPEEYVRREQEGLPHIGETPYDCVEEVAALADEARTKFQAIKEHVPDMSGELCRIGTDVEALWLLTHSYCHKIRAAMEVLKYKAGMDGDCYGDISLLEQAVRYLGQSLEAYRELAALTKQTYLYANSMQTPQRKIPFPDGERYGHWTACLPEYQREYENLVKHTKELKEGRYRPGKQSEAGILPLRPAPFRLLSDNAHTFVMTSGSSISCDRVRKLQQLVPELQGLTGIAVDFEKAFEGNLSVTVELSEDSFILIGYMRDKSIQWLQLPDLETNTHADDRGGLAVLYRGAVVAEGCPVADIHAYRYEAGEHTLYFGTGAYLIAGIIPADTVLQPREADYDGKVADTLDWLYE</sequence>
<dbReference type="Proteomes" id="UP000236311">
    <property type="component" value="Unassembled WGS sequence"/>
</dbReference>
<gene>
    <name evidence="1" type="ORF">AMURIS_02255</name>
</gene>
<evidence type="ECO:0000313" key="2">
    <source>
        <dbReference type="Proteomes" id="UP000236311"/>
    </source>
</evidence>
<name>A0A2K4ZGF1_9FIRM</name>
<evidence type="ECO:0000313" key="1">
    <source>
        <dbReference type="EMBL" id="SOY29534.1"/>
    </source>
</evidence>
<dbReference type="OrthoDB" id="99887at2"/>